<gene>
    <name evidence="1" type="ORF">BAOM_3028</name>
</gene>
<proteinExistence type="predicted"/>
<dbReference type="EMBL" id="CP026095">
    <property type="protein sequence ID" value="AZV43637.1"/>
    <property type="molecule type" value="Genomic_DNA"/>
</dbReference>
<protein>
    <submittedName>
        <fullName evidence="1">Uncharacterized protein</fullName>
    </submittedName>
</protein>
<dbReference type="Proteomes" id="UP000283095">
    <property type="component" value="Chromosome"/>
</dbReference>
<dbReference type="AlphaFoldDB" id="A0A3T0KT97"/>
<evidence type="ECO:0000313" key="1">
    <source>
        <dbReference type="EMBL" id="AZV43637.1"/>
    </source>
</evidence>
<dbReference type="KEGG" id="pasa:BAOM_3028"/>
<dbReference type="RefSeq" id="WP_127760775.1">
    <property type="nucleotide sequence ID" value="NZ_CP026095.1"/>
</dbReference>
<name>A0A3T0KT97_9BACI</name>
<reference evidence="1 2" key="1">
    <citation type="submission" date="2018-01" db="EMBL/GenBank/DDBJ databases">
        <title>Bacillus asahii Genome sequencing and assembly.</title>
        <authorList>
            <person name="Jiang H."/>
            <person name="Feng Y."/>
            <person name="Zhao F."/>
            <person name="Lin X."/>
        </authorList>
    </citation>
    <scope>NUCLEOTIDE SEQUENCE [LARGE SCALE GENOMIC DNA]</scope>
    <source>
        <strain evidence="1 2">OM18</strain>
    </source>
</reference>
<dbReference type="OrthoDB" id="9912580at2"/>
<organism evidence="1 2">
    <name type="scientific">Peribacillus asahii</name>
    <dbReference type="NCBI Taxonomy" id="228899"/>
    <lineage>
        <taxon>Bacteria</taxon>
        <taxon>Bacillati</taxon>
        <taxon>Bacillota</taxon>
        <taxon>Bacilli</taxon>
        <taxon>Bacillales</taxon>
        <taxon>Bacillaceae</taxon>
        <taxon>Peribacillus</taxon>
    </lineage>
</organism>
<sequence>MACECCPFAFTDASEEVQNYGCLPTPYDIIQMKRKTGHNWACHSNEKKICKGFVDHVKWSQENAFADKLDDIDTSKGNLISYETWYYKGEEEAIKEADSKEHTKKG</sequence>
<accession>A0A3T0KT97</accession>
<evidence type="ECO:0000313" key="2">
    <source>
        <dbReference type="Proteomes" id="UP000283095"/>
    </source>
</evidence>